<organism evidence="1 2">
    <name type="scientific">Fundidesulfovibrio magnetotacticus</name>
    <dbReference type="NCBI Taxonomy" id="2730080"/>
    <lineage>
        <taxon>Bacteria</taxon>
        <taxon>Pseudomonadati</taxon>
        <taxon>Thermodesulfobacteriota</taxon>
        <taxon>Desulfovibrionia</taxon>
        <taxon>Desulfovibrionales</taxon>
        <taxon>Desulfovibrionaceae</taxon>
        <taxon>Fundidesulfovibrio</taxon>
    </lineage>
</organism>
<evidence type="ECO:0000313" key="2">
    <source>
        <dbReference type="Proteomes" id="UP000494245"/>
    </source>
</evidence>
<name>A0A6V8M0R5_9BACT</name>
<comment type="caution">
    <text evidence="1">The sequence shown here is derived from an EMBL/GenBank/DDBJ whole genome shotgun (WGS) entry which is preliminary data.</text>
</comment>
<protein>
    <submittedName>
        <fullName evidence="1">Uncharacterized protein</fullName>
    </submittedName>
</protein>
<dbReference type="AlphaFoldDB" id="A0A6V8M0R5"/>
<reference evidence="1 2" key="1">
    <citation type="submission" date="2020-04" db="EMBL/GenBank/DDBJ databases">
        <authorList>
            <consortium name="Desulfovibrio sp. FSS-1 genome sequencing consortium"/>
            <person name="Shimoshige H."/>
            <person name="Kobayashi H."/>
            <person name="Maekawa T."/>
        </authorList>
    </citation>
    <scope>NUCLEOTIDE SEQUENCE [LARGE SCALE GENOMIC DNA]</scope>
    <source>
        <strain evidence="1 2">SIID29052-01</strain>
    </source>
</reference>
<gene>
    <name evidence="1" type="ORF">NNJEOMEG_03310</name>
</gene>
<dbReference type="EMBL" id="BLTE01000017">
    <property type="protein sequence ID" value="GFK95447.1"/>
    <property type="molecule type" value="Genomic_DNA"/>
</dbReference>
<dbReference type="Proteomes" id="UP000494245">
    <property type="component" value="Unassembled WGS sequence"/>
</dbReference>
<sequence length="123" mass="13696">MRAFVSALAARWAGCMPQECPLFDGEAPHGQALPYGLFHLPAAMQDYTFSGPGVRTAFVQLDLYAPRDAGWDLFERLTGTFDDCAMPVEGLELLRMERGAWHRETDQGAARFVVSYTVQLQPL</sequence>
<reference evidence="1 2" key="2">
    <citation type="submission" date="2020-05" db="EMBL/GenBank/DDBJ databases">
        <title>Draft genome sequence of Desulfovibrio sp. strainFSS-1.</title>
        <authorList>
            <person name="Shimoshige H."/>
            <person name="Kobayashi H."/>
            <person name="Maekawa T."/>
        </authorList>
    </citation>
    <scope>NUCLEOTIDE SEQUENCE [LARGE SCALE GENOMIC DNA]</scope>
    <source>
        <strain evidence="1 2">SIID29052-01</strain>
    </source>
</reference>
<proteinExistence type="predicted"/>
<dbReference type="RefSeq" id="WP_173086457.1">
    <property type="nucleotide sequence ID" value="NZ_BLTE01000017.1"/>
</dbReference>
<evidence type="ECO:0000313" key="1">
    <source>
        <dbReference type="EMBL" id="GFK95447.1"/>
    </source>
</evidence>
<keyword evidence="2" id="KW-1185">Reference proteome</keyword>
<accession>A0A6V8M0R5</accession>